<dbReference type="EMBL" id="FLUO01000001">
    <property type="protein sequence ID" value="SBV94039.1"/>
    <property type="molecule type" value="Genomic_DNA"/>
</dbReference>
<proteinExistence type="predicted"/>
<protein>
    <submittedName>
        <fullName evidence="2">Uncharacterized protein</fullName>
    </submittedName>
</protein>
<sequence length="113" mass="12124">MQNDRIPLASAKGRTFPEEGASPSFPLSLGNDASTKLRVTPCDCPKAHGFLPLQLILTWPDGATVTFPICPDDVHGHFSFHGNHAAISNADVQAWVKSLLKPSSANVSARIDF</sequence>
<organism evidence="2">
    <name type="scientific">uncultured Alphaproteobacteria bacterium</name>
    <dbReference type="NCBI Taxonomy" id="91750"/>
    <lineage>
        <taxon>Bacteria</taxon>
        <taxon>Pseudomonadati</taxon>
        <taxon>Pseudomonadota</taxon>
        <taxon>Alphaproteobacteria</taxon>
        <taxon>environmental samples</taxon>
    </lineage>
</organism>
<evidence type="ECO:0000256" key="1">
    <source>
        <dbReference type="SAM" id="MobiDB-lite"/>
    </source>
</evidence>
<feature type="region of interest" description="Disordered" evidence="1">
    <location>
        <begin position="1"/>
        <end position="27"/>
    </location>
</feature>
<gene>
    <name evidence="2" type="ORF">KL86APRO_10461</name>
</gene>
<evidence type="ECO:0000313" key="2">
    <source>
        <dbReference type="EMBL" id="SBV94039.1"/>
    </source>
</evidence>
<accession>A0A212J3K9</accession>
<dbReference type="AlphaFoldDB" id="A0A212J3K9"/>
<name>A0A212J3K9_9PROT</name>
<reference evidence="2" key="1">
    <citation type="submission" date="2016-04" db="EMBL/GenBank/DDBJ databases">
        <authorList>
            <person name="Evans L.H."/>
            <person name="Alamgir A."/>
            <person name="Owens N."/>
            <person name="Weber N.D."/>
            <person name="Virtaneva K."/>
            <person name="Barbian K."/>
            <person name="Babar A."/>
            <person name="Rosenke K."/>
        </authorList>
    </citation>
    <scope>NUCLEOTIDE SEQUENCE</scope>
    <source>
        <strain evidence="2">86</strain>
    </source>
</reference>